<dbReference type="RefSeq" id="WP_307280523.1">
    <property type="nucleotide sequence ID" value="NZ_JAUSVX010000014.1"/>
</dbReference>
<evidence type="ECO:0000256" key="2">
    <source>
        <dbReference type="ARBA" id="ARBA00022692"/>
    </source>
</evidence>
<feature type="transmembrane region" description="Helical" evidence="5">
    <location>
        <begin position="192"/>
        <end position="212"/>
    </location>
</feature>
<keyword evidence="8" id="KW-1185">Reference proteome</keyword>
<accession>A0ABU0JF91</accession>
<evidence type="ECO:0000256" key="3">
    <source>
        <dbReference type="ARBA" id="ARBA00022989"/>
    </source>
</evidence>
<evidence type="ECO:0000313" key="7">
    <source>
        <dbReference type="EMBL" id="MDQ0472943.1"/>
    </source>
</evidence>
<dbReference type="InterPro" id="IPR009915">
    <property type="entry name" value="NnrU_dom"/>
</dbReference>
<keyword evidence="4 5" id="KW-0472">Membrane</keyword>
<sequence>MIDGSAWVLVTAGAFVGTHFILSHPLRRPLVAVLGEAGFAVFYSAIAALSLGATVWAYRAAPVTWPAWAVGDGLWAVATVVMLAASILLLGSLVRNPALAGGTTPAATAQARGVYAVTRHPMMWAFALWGACHILVFPIAKNVILSGAIILLALVGAALQDRKRASRDPQGWAAWQGRTSYWPFVAILQRRAAFGGVSSHAVAGGFLVWLVATWAHAPLTGWSAGIWRWLGG</sequence>
<name>A0ABU0JF91_9HYPH</name>
<dbReference type="Proteomes" id="UP001242480">
    <property type="component" value="Unassembled WGS sequence"/>
</dbReference>
<feature type="transmembrane region" description="Helical" evidence="5">
    <location>
        <begin position="6"/>
        <end position="23"/>
    </location>
</feature>
<dbReference type="Gene3D" id="1.20.120.1630">
    <property type="match status" value="1"/>
</dbReference>
<evidence type="ECO:0000256" key="1">
    <source>
        <dbReference type="ARBA" id="ARBA00004141"/>
    </source>
</evidence>
<dbReference type="EMBL" id="JAUSVX010000014">
    <property type="protein sequence ID" value="MDQ0472943.1"/>
    <property type="molecule type" value="Genomic_DNA"/>
</dbReference>
<dbReference type="Pfam" id="PF07298">
    <property type="entry name" value="NnrU"/>
    <property type="match status" value="1"/>
</dbReference>
<keyword evidence="3 5" id="KW-1133">Transmembrane helix</keyword>
<gene>
    <name evidence="7" type="ORF">QO011_005976</name>
</gene>
<comment type="subcellular location">
    <subcellularLocation>
        <location evidence="1">Membrane</location>
        <topology evidence="1">Multi-pass membrane protein</topology>
    </subcellularLocation>
</comment>
<keyword evidence="2 5" id="KW-0812">Transmembrane</keyword>
<proteinExistence type="predicted"/>
<feature type="domain" description="NnrU" evidence="6">
    <location>
        <begin position="14"/>
        <end position="222"/>
    </location>
</feature>
<feature type="transmembrane region" description="Helical" evidence="5">
    <location>
        <begin position="73"/>
        <end position="94"/>
    </location>
</feature>
<feature type="transmembrane region" description="Helical" evidence="5">
    <location>
        <begin position="143"/>
        <end position="159"/>
    </location>
</feature>
<feature type="transmembrane region" description="Helical" evidence="5">
    <location>
        <begin position="30"/>
        <end position="53"/>
    </location>
</feature>
<feature type="transmembrane region" description="Helical" evidence="5">
    <location>
        <begin position="114"/>
        <end position="137"/>
    </location>
</feature>
<reference evidence="7 8" key="1">
    <citation type="submission" date="2023-07" db="EMBL/GenBank/DDBJ databases">
        <title>Genomic Encyclopedia of Type Strains, Phase IV (KMG-IV): sequencing the most valuable type-strain genomes for metagenomic binning, comparative biology and taxonomic classification.</title>
        <authorList>
            <person name="Goeker M."/>
        </authorList>
    </citation>
    <scope>NUCLEOTIDE SEQUENCE [LARGE SCALE GENOMIC DNA]</scope>
    <source>
        <strain evidence="7 8">DSM 19619</strain>
    </source>
</reference>
<organism evidence="7 8">
    <name type="scientific">Labrys wisconsinensis</name>
    <dbReference type="NCBI Taxonomy" id="425677"/>
    <lineage>
        <taxon>Bacteria</taxon>
        <taxon>Pseudomonadati</taxon>
        <taxon>Pseudomonadota</taxon>
        <taxon>Alphaproteobacteria</taxon>
        <taxon>Hyphomicrobiales</taxon>
        <taxon>Xanthobacteraceae</taxon>
        <taxon>Labrys</taxon>
    </lineage>
</organism>
<evidence type="ECO:0000256" key="5">
    <source>
        <dbReference type="SAM" id="Phobius"/>
    </source>
</evidence>
<comment type="caution">
    <text evidence="7">The sequence shown here is derived from an EMBL/GenBank/DDBJ whole genome shotgun (WGS) entry which is preliminary data.</text>
</comment>
<evidence type="ECO:0000313" key="8">
    <source>
        <dbReference type="Proteomes" id="UP001242480"/>
    </source>
</evidence>
<protein>
    <submittedName>
        <fullName evidence="7">Membrane protein</fullName>
    </submittedName>
</protein>
<evidence type="ECO:0000259" key="6">
    <source>
        <dbReference type="Pfam" id="PF07298"/>
    </source>
</evidence>
<evidence type="ECO:0000256" key="4">
    <source>
        <dbReference type="ARBA" id="ARBA00023136"/>
    </source>
</evidence>